<keyword evidence="8 11" id="KW-1133">Transmembrane helix</keyword>
<dbReference type="InterPro" id="IPR049031">
    <property type="entry name" value="T2SSK_SAM-like_1st"/>
</dbReference>
<keyword evidence="6 11" id="KW-0812">Transmembrane</keyword>
<keyword evidence="4 10" id="KW-1003">Cell membrane</keyword>
<dbReference type="RefSeq" id="WP_377482556.1">
    <property type="nucleotide sequence ID" value="NZ_JBHLTN010000018.1"/>
</dbReference>
<dbReference type="Proteomes" id="UP001589834">
    <property type="component" value="Unassembled WGS sequence"/>
</dbReference>
<keyword evidence="15" id="KW-1185">Reference proteome</keyword>
<dbReference type="InterPro" id="IPR049179">
    <property type="entry name" value="T2SSK_SAM-like_2nd"/>
</dbReference>
<evidence type="ECO:0000313" key="15">
    <source>
        <dbReference type="Proteomes" id="UP001589834"/>
    </source>
</evidence>
<accession>A0ABV6PSJ8</accession>
<feature type="domain" description="T2SS protein K first SAM-like" evidence="13">
    <location>
        <begin position="138"/>
        <end position="229"/>
    </location>
</feature>
<protein>
    <recommendedName>
        <fullName evidence="10">Type II secretion system protein K</fullName>
    </recommendedName>
</protein>
<proteinExistence type="inferred from homology"/>
<dbReference type="SUPFAM" id="SSF158544">
    <property type="entry name" value="GspK insert domain-like"/>
    <property type="match status" value="1"/>
</dbReference>
<reference evidence="14 15" key="1">
    <citation type="submission" date="2024-09" db="EMBL/GenBank/DDBJ databases">
        <authorList>
            <person name="Sun Q."/>
            <person name="Mori K."/>
        </authorList>
    </citation>
    <scope>NUCLEOTIDE SEQUENCE [LARGE SCALE GENOMIC DNA]</scope>
    <source>
        <strain evidence="14 15">NCAIM B.02336</strain>
    </source>
</reference>
<sequence length="348" mass="37339">MRPPRSPAAGAPPSEEARIACRQSGAALLMAMITVALVATLAAGALWRQWRGVEVERAERARAQSDWILTGALDWGRLILQGDLNEDSRKNQLVDDLTEPWAVPLAEARLSTFLAAGEASAAVDREAFVSGQISDLQARLNVMNLVAGNGEQQLAALARFTRLFEQLGLPSQELGGLQRALARAQQAAAGTPADGADAPLLPARFEQLAWLGLAPRTLALLRPYVTVLPLAGNQATPVNLNTAPAEVIYAAVPELDRAQAERLVALRTQNRLTTPGQAATDLGVTMGQLSLDWTSVNSSFFEIRGRLRLDDVALEEVAVVQRATDVRGRQVRTLWRARSALTVPAAGQ</sequence>
<evidence type="ECO:0000256" key="5">
    <source>
        <dbReference type="ARBA" id="ARBA00022519"/>
    </source>
</evidence>
<organism evidence="14 15">
    <name type="scientific">Ottowia pentelensis</name>
    <dbReference type="NCBI Taxonomy" id="511108"/>
    <lineage>
        <taxon>Bacteria</taxon>
        <taxon>Pseudomonadati</taxon>
        <taxon>Pseudomonadota</taxon>
        <taxon>Betaproteobacteria</taxon>
        <taxon>Burkholderiales</taxon>
        <taxon>Comamonadaceae</taxon>
        <taxon>Ottowia</taxon>
    </lineage>
</organism>
<evidence type="ECO:0000259" key="13">
    <source>
        <dbReference type="Pfam" id="PF21687"/>
    </source>
</evidence>
<dbReference type="NCBIfam" id="NF037980">
    <property type="entry name" value="T2SS_GspK"/>
    <property type="match status" value="1"/>
</dbReference>
<evidence type="ECO:0000256" key="9">
    <source>
        <dbReference type="ARBA" id="ARBA00023136"/>
    </source>
</evidence>
<evidence type="ECO:0000256" key="4">
    <source>
        <dbReference type="ARBA" id="ARBA00022475"/>
    </source>
</evidence>
<name>A0ABV6PSJ8_9BURK</name>
<keyword evidence="7" id="KW-0653">Protein transport</keyword>
<comment type="similarity">
    <text evidence="2 10">Belongs to the GSP K family.</text>
</comment>
<feature type="domain" description="T2SS protein K second SAM-like" evidence="12">
    <location>
        <begin position="238"/>
        <end position="282"/>
    </location>
</feature>
<keyword evidence="3 10" id="KW-0813">Transport</keyword>
<evidence type="ECO:0000259" key="12">
    <source>
        <dbReference type="Pfam" id="PF03934"/>
    </source>
</evidence>
<comment type="caution">
    <text evidence="14">The sequence shown here is derived from an EMBL/GenBank/DDBJ whole genome shotgun (WGS) entry which is preliminary data.</text>
</comment>
<comment type="subcellular location">
    <subcellularLocation>
        <location evidence="1 10">Cell inner membrane</location>
    </subcellularLocation>
</comment>
<dbReference type="Pfam" id="PF21687">
    <property type="entry name" value="T2SSK_1st"/>
    <property type="match status" value="1"/>
</dbReference>
<evidence type="ECO:0000256" key="3">
    <source>
        <dbReference type="ARBA" id="ARBA00022448"/>
    </source>
</evidence>
<evidence type="ECO:0000313" key="14">
    <source>
        <dbReference type="EMBL" id="MFC0592818.1"/>
    </source>
</evidence>
<dbReference type="EMBL" id="JBHLTN010000018">
    <property type="protein sequence ID" value="MFC0592818.1"/>
    <property type="molecule type" value="Genomic_DNA"/>
</dbReference>
<feature type="transmembrane region" description="Helical" evidence="11">
    <location>
        <begin position="26"/>
        <end position="47"/>
    </location>
</feature>
<dbReference type="Pfam" id="PF03934">
    <property type="entry name" value="T2SSK"/>
    <property type="match status" value="1"/>
</dbReference>
<dbReference type="PIRSF" id="PIRSF002786">
    <property type="entry name" value="XcpX"/>
    <property type="match status" value="1"/>
</dbReference>
<keyword evidence="9 10" id="KW-0472">Membrane</keyword>
<dbReference type="Gene3D" id="3.30.1300.30">
    <property type="entry name" value="GSPII I/J protein-like"/>
    <property type="match status" value="1"/>
</dbReference>
<gene>
    <name evidence="14" type="primary">gspK</name>
    <name evidence="14" type="ORF">ACFFGG_09635</name>
</gene>
<evidence type="ECO:0000256" key="1">
    <source>
        <dbReference type="ARBA" id="ARBA00004533"/>
    </source>
</evidence>
<dbReference type="InterPro" id="IPR038072">
    <property type="entry name" value="GspK_central_sf"/>
</dbReference>
<evidence type="ECO:0000256" key="8">
    <source>
        <dbReference type="ARBA" id="ARBA00022989"/>
    </source>
</evidence>
<evidence type="ECO:0000256" key="7">
    <source>
        <dbReference type="ARBA" id="ARBA00022927"/>
    </source>
</evidence>
<evidence type="ECO:0000256" key="11">
    <source>
        <dbReference type="SAM" id="Phobius"/>
    </source>
</evidence>
<keyword evidence="5 10" id="KW-0997">Cell inner membrane</keyword>
<evidence type="ECO:0000256" key="10">
    <source>
        <dbReference type="PIRNR" id="PIRNR002786"/>
    </source>
</evidence>
<dbReference type="InterPro" id="IPR005628">
    <property type="entry name" value="GspK"/>
</dbReference>
<evidence type="ECO:0000256" key="6">
    <source>
        <dbReference type="ARBA" id="ARBA00022692"/>
    </source>
</evidence>
<evidence type="ECO:0000256" key="2">
    <source>
        <dbReference type="ARBA" id="ARBA00007246"/>
    </source>
</evidence>